<evidence type="ECO:0000313" key="2">
    <source>
        <dbReference type="Proteomes" id="UP001377168"/>
    </source>
</evidence>
<gene>
    <name evidence="1" type="ORF">WKI67_11865</name>
</gene>
<protein>
    <submittedName>
        <fullName evidence="1">Rieske (2Fe-2S) protein</fullName>
    </submittedName>
</protein>
<dbReference type="EMBL" id="JBBKAJ010000022">
    <property type="protein sequence ID" value="MEJ8634084.1"/>
    <property type="molecule type" value="Genomic_DNA"/>
</dbReference>
<keyword evidence="2" id="KW-1185">Reference proteome</keyword>
<name>A0ACC6PRP0_9ACTN</name>
<comment type="caution">
    <text evidence="1">The sequence shown here is derived from an EMBL/GenBank/DDBJ whole genome shotgun (WGS) entry which is preliminary data.</text>
</comment>
<sequence>MDAQRRTVLTAGTAGALALMMGCGESGDEGAAASEQPTSPGATTATEESPAGSAPAGEELARTTDIPVGGGKVFADQKVVVTQPTAGQFKAFSAICTHQGCTVDKVADGTIDCPCHGSRFRVADASVAKGPATKPLPPKQITVSGETILLT</sequence>
<dbReference type="Proteomes" id="UP001377168">
    <property type="component" value="Unassembled WGS sequence"/>
</dbReference>
<accession>A0ACC6PRP0</accession>
<proteinExistence type="predicted"/>
<organism evidence="1 2">
    <name type="scientific">Streptomyces achmelvichensis</name>
    <dbReference type="NCBI Taxonomy" id="3134111"/>
    <lineage>
        <taxon>Bacteria</taxon>
        <taxon>Bacillati</taxon>
        <taxon>Actinomycetota</taxon>
        <taxon>Actinomycetes</taxon>
        <taxon>Kitasatosporales</taxon>
        <taxon>Streptomycetaceae</taxon>
        <taxon>Streptomyces</taxon>
    </lineage>
</organism>
<evidence type="ECO:0000313" key="1">
    <source>
        <dbReference type="EMBL" id="MEJ8634084.1"/>
    </source>
</evidence>
<reference evidence="1" key="1">
    <citation type="submission" date="2024-03" db="EMBL/GenBank/DDBJ databases">
        <title>Novel Streptomyces species of biotechnological and ecological value are a feature of Machair soil.</title>
        <authorList>
            <person name="Prole J.R."/>
            <person name="Goodfellow M."/>
            <person name="Allenby N."/>
            <person name="Ward A.C."/>
        </authorList>
    </citation>
    <scope>NUCLEOTIDE SEQUENCE</scope>
    <source>
        <strain evidence="1">MS2.AVA.5</strain>
    </source>
</reference>